<accession>A0A975GPJ1</accession>
<reference evidence="1" key="1">
    <citation type="journal article" date="2021" name="Microb. Physiol.">
        <title>Proteogenomic Insights into the Physiology of Marine, Sulfate-Reducing, Filamentous Desulfonema limicola and Desulfonema magnum.</title>
        <authorList>
            <person name="Schnaars V."/>
            <person name="Wohlbrand L."/>
            <person name="Scheve S."/>
            <person name="Hinrichs C."/>
            <person name="Reinhardt R."/>
            <person name="Rabus R."/>
        </authorList>
    </citation>
    <scope>NUCLEOTIDE SEQUENCE</scope>
    <source>
        <strain evidence="1">4be13</strain>
    </source>
</reference>
<evidence type="ECO:0000313" key="2">
    <source>
        <dbReference type="Proteomes" id="UP000663722"/>
    </source>
</evidence>
<evidence type="ECO:0000313" key="1">
    <source>
        <dbReference type="EMBL" id="QTA88889.1"/>
    </source>
</evidence>
<dbReference type="KEGG" id="dmm:dnm_049360"/>
<protein>
    <submittedName>
        <fullName evidence="1">Uncharacterized protein</fullName>
    </submittedName>
</protein>
<sequence length="130" mass="15040">MVMFISYCYSNARSEAWRLLGEEISIDKTVKYFRRNIAGLKVLLSDSADKAAKEVRKMIIKTVRSCRKERQKSRKNSSDILTDGSFPEHYKYVKINLSEPGCPARSFSLSFRFFNLININLFFEIIPLAA</sequence>
<name>A0A975GPJ1_9BACT</name>
<dbReference type="EMBL" id="CP061800">
    <property type="protein sequence ID" value="QTA88889.1"/>
    <property type="molecule type" value="Genomic_DNA"/>
</dbReference>
<organism evidence="1 2">
    <name type="scientific">Desulfonema magnum</name>
    <dbReference type="NCBI Taxonomy" id="45655"/>
    <lineage>
        <taxon>Bacteria</taxon>
        <taxon>Pseudomonadati</taxon>
        <taxon>Thermodesulfobacteriota</taxon>
        <taxon>Desulfobacteria</taxon>
        <taxon>Desulfobacterales</taxon>
        <taxon>Desulfococcaceae</taxon>
        <taxon>Desulfonema</taxon>
    </lineage>
</organism>
<gene>
    <name evidence="1" type="ORF">dnm_049360</name>
</gene>
<dbReference type="RefSeq" id="WP_207683447.1">
    <property type="nucleotide sequence ID" value="NZ_CP061800.1"/>
</dbReference>
<dbReference type="AlphaFoldDB" id="A0A975GPJ1"/>
<dbReference type="Proteomes" id="UP000663722">
    <property type="component" value="Chromosome"/>
</dbReference>
<proteinExistence type="predicted"/>
<keyword evidence="2" id="KW-1185">Reference proteome</keyword>